<evidence type="ECO:0000313" key="3">
    <source>
        <dbReference type="EMBL" id="KWA83922.1"/>
    </source>
</evidence>
<dbReference type="Pfam" id="PF17989">
    <property type="entry name" value="ALP_N"/>
    <property type="match status" value="1"/>
</dbReference>
<dbReference type="AlphaFoldDB" id="A0A119HFG7"/>
<dbReference type="NCBIfam" id="TIGR03739">
    <property type="entry name" value="PRTRC_D"/>
    <property type="match status" value="1"/>
</dbReference>
<dbReference type="InterPro" id="IPR022389">
    <property type="entry name" value="PRTRC_protein-D"/>
</dbReference>
<dbReference type="InterPro" id="IPR040607">
    <property type="entry name" value="ALP_N"/>
</dbReference>
<dbReference type="Proteomes" id="UP000060630">
    <property type="component" value="Unassembled WGS sequence"/>
</dbReference>
<reference evidence="3 4" key="1">
    <citation type="submission" date="2015-11" db="EMBL/GenBank/DDBJ databases">
        <title>Expanding the genomic diversity of Burkholderia species for the development of highly accurate diagnostics.</title>
        <authorList>
            <person name="Sahl J."/>
            <person name="Keim P."/>
            <person name="Wagner D."/>
        </authorList>
    </citation>
    <scope>NUCLEOTIDE SEQUENCE [LARGE SCALE GENOMIC DNA]</scope>
    <source>
        <strain evidence="3 4">MSMB2087WGS</strain>
    </source>
</reference>
<dbReference type="Pfam" id="PF21522">
    <property type="entry name" value="MreB-like_C"/>
    <property type="match status" value="1"/>
</dbReference>
<evidence type="ECO:0000313" key="4">
    <source>
        <dbReference type="Proteomes" id="UP000060630"/>
    </source>
</evidence>
<sequence length="370" mass="40275">MTSTVVRALDLGSGWVKFNRLVDGKLEYMSFPSLAPRSTGRDLSVSLLGKRDTVVVNVEGTLYEVGPDSADLDSTDSTRNLNDAFIYSDQYKAAFYGALHYMGESTIDLLVVGLPLTTIHRAADLKNICVGAHKINDTTTVTVKDVLVLPQPMGGMYYCLSQRDKREEFEFLDEETNLLIDPGYLTFDFLVTNGVKINDARSSAHPGGVSKILRAICESLSNKFGVKYDNLAAADKAIARRKIKINGKTEDLLEHIKYAKPSIDGSVNYMRNIAGDGADIDNIILFGGGQHIFARTLVNAYKDHTVYVLGDAQFANVKGYQAAGETHAKVKPVPRADDELPELTIMRYEAPKTPAAGAAAKVAVAASDDI</sequence>
<dbReference type="EMBL" id="LPHD01000049">
    <property type="protein sequence ID" value="KWA83922.1"/>
    <property type="molecule type" value="Genomic_DNA"/>
</dbReference>
<organism evidence="3 4">
    <name type="scientific">Burkholderia ubonensis</name>
    <dbReference type="NCBI Taxonomy" id="101571"/>
    <lineage>
        <taxon>Bacteria</taxon>
        <taxon>Pseudomonadati</taxon>
        <taxon>Pseudomonadota</taxon>
        <taxon>Betaproteobacteria</taxon>
        <taxon>Burkholderiales</taxon>
        <taxon>Burkholderiaceae</taxon>
        <taxon>Burkholderia</taxon>
        <taxon>Burkholderia cepacia complex</taxon>
    </lineage>
</organism>
<dbReference type="InterPro" id="IPR049067">
    <property type="entry name" value="MreB-like_C"/>
</dbReference>
<accession>A0A119HFG7</accession>
<protein>
    <submittedName>
        <fullName evidence="3">Uncharacterized protein</fullName>
    </submittedName>
</protein>
<dbReference type="InterPro" id="IPR043129">
    <property type="entry name" value="ATPase_NBD"/>
</dbReference>
<dbReference type="RefSeq" id="WP_060192226.1">
    <property type="nucleotide sequence ID" value="NZ_LPHD01000049.1"/>
</dbReference>
<dbReference type="SUPFAM" id="SSF53067">
    <property type="entry name" value="Actin-like ATPase domain"/>
    <property type="match status" value="2"/>
</dbReference>
<gene>
    <name evidence="3" type="ORF">WL29_21385</name>
</gene>
<feature type="domain" description="Actin homologue MreB-like C-terminal" evidence="2">
    <location>
        <begin position="179"/>
        <end position="297"/>
    </location>
</feature>
<proteinExistence type="predicted"/>
<name>A0A119HFG7_9BURK</name>
<evidence type="ECO:0000259" key="2">
    <source>
        <dbReference type="Pfam" id="PF21522"/>
    </source>
</evidence>
<dbReference type="Gene3D" id="3.30.420.40">
    <property type="match status" value="2"/>
</dbReference>
<evidence type="ECO:0000259" key="1">
    <source>
        <dbReference type="Pfam" id="PF17989"/>
    </source>
</evidence>
<comment type="caution">
    <text evidence="3">The sequence shown here is derived from an EMBL/GenBank/DDBJ whole genome shotgun (WGS) entry which is preliminary data.</text>
</comment>
<feature type="domain" description="Actin-like protein N-terminal" evidence="1">
    <location>
        <begin position="8"/>
        <end position="154"/>
    </location>
</feature>